<gene>
    <name evidence="2" type="ORF">SAMN05444000_107152</name>
</gene>
<keyword evidence="1" id="KW-0812">Transmembrane</keyword>
<keyword evidence="1" id="KW-0472">Membrane</keyword>
<keyword evidence="1" id="KW-1133">Transmembrane helix</keyword>
<feature type="transmembrane region" description="Helical" evidence="1">
    <location>
        <begin position="7"/>
        <end position="27"/>
    </location>
</feature>
<feature type="transmembrane region" description="Helical" evidence="1">
    <location>
        <begin position="143"/>
        <end position="166"/>
    </location>
</feature>
<evidence type="ECO:0000256" key="1">
    <source>
        <dbReference type="SAM" id="Phobius"/>
    </source>
</evidence>
<sequence>MKPYTKALIALTLVTVVTYGVLVGVGASNLTLGEDNLKPFDLRFSGYTLAEAQTYLALMTAEQSALYIGFLRYVDTAFPMLMGLWMGWCLWGLTRAVHPWSRIILLVVPASFTVMDLCENALVSDMVMRGTTGLEAGLVTLASSYTITKYVMLSVAFGLLLAMMIYKTGFVGRGRKG</sequence>
<organism evidence="2 3">
    <name type="scientific">Shimia gijangensis</name>
    <dbReference type="NCBI Taxonomy" id="1470563"/>
    <lineage>
        <taxon>Bacteria</taxon>
        <taxon>Pseudomonadati</taxon>
        <taxon>Pseudomonadota</taxon>
        <taxon>Alphaproteobacteria</taxon>
        <taxon>Rhodobacterales</taxon>
        <taxon>Roseobacteraceae</taxon>
    </lineage>
</organism>
<proteinExistence type="predicted"/>
<name>A0A1M6IKS1_9RHOB</name>
<dbReference type="Proteomes" id="UP000183982">
    <property type="component" value="Unassembled WGS sequence"/>
</dbReference>
<evidence type="ECO:0000313" key="2">
    <source>
        <dbReference type="EMBL" id="SHJ34983.1"/>
    </source>
</evidence>
<dbReference type="OrthoDB" id="5198105at2"/>
<dbReference type="STRING" id="1470563.SAMN05444000_107152"/>
<reference evidence="3" key="1">
    <citation type="submission" date="2016-11" db="EMBL/GenBank/DDBJ databases">
        <authorList>
            <person name="Varghese N."/>
            <person name="Submissions S."/>
        </authorList>
    </citation>
    <scope>NUCLEOTIDE SEQUENCE [LARGE SCALE GENOMIC DNA]</scope>
    <source>
        <strain evidence="3">DSM 100564</strain>
    </source>
</reference>
<accession>A0A1M6IKS1</accession>
<keyword evidence="3" id="KW-1185">Reference proteome</keyword>
<evidence type="ECO:0000313" key="3">
    <source>
        <dbReference type="Proteomes" id="UP000183982"/>
    </source>
</evidence>
<dbReference type="RefSeq" id="WP_073251532.1">
    <property type="nucleotide sequence ID" value="NZ_FQZQ01000007.1"/>
</dbReference>
<dbReference type="AlphaFoldDB" id="A0A1M6IKS1"/>
<dbReference type="EMBL" id="FQZQ01000007">
    <property type="protein sequence ID" value="SHJ34983.1"/>
    <property type="molecule type" value="Genomic_DNA"/>
</dbReference>
<protein>
    <submittedName>
        <fullName evidence="2">Uncharacterized protein</fullName>
    </submittedName>
</protein>